<dbReference type="Pfam" id="PF05043">
    <property type="entry name" value="Mga"/>
    <property type="match status" value="1"/>
</dbReference>
<reference evidence="2 3" key="1">
    <citation type="journal article" date="2023" name="Microbiol. Spectr.">
        <title>Symbiosis of Carpenter Bees with Uncharacterized Lactic Acid Bacteria Showing NAD Auxotrophy.</title>
        <authorList>
            <person name="Kawasaki S."/>
            <person name="Ozawa K."/>
            <person name="Mori T."/>
            <person name="Yamamoto A."/>
            <person name="Ito M."/>
            <person name="Ohkuma M."/>
            <person name="Sakamoto M."/>
            <person name="Matsutani M."/>
        </authorList>
    </citation>
    <scope>NUCLEOTIDE SEQUENCE [LARGE SCALE GENOMIC DNA]</scope>
    <source>
        <strain evidence="2 3">KimC2</strain>
    </source>
</reference>
<dbReference type="InterPro" id="IPR036388">
    <property type="entry name" value="WH-like_DNA-bd_sf"/>
</dbReference>
<dbReference type="AlphaFoldDB" id="A0AAU9DNI4"/>
<dbReference type="Gene3D" id="1.10.10.10">
    <property type="entry name" value="Winged helix-like DNA-binding domain superfamily/Winged helix DNA-binding domain"/>
    <property type="match status" value="1"/>
</dbReference>
<dbReference type="KEGG" id="xak:KIMC2_18510"/>
<dbReference type="InterPro" id="IPR007737">
    <property type="entry name" value="Mga_HTH"/>
</dbReference>
<dbReference type="RefSeq" id="WP_317696262.1">
    <property type="nucleotide sequence ID" value="NZ_AP026801.1"/>
</dbReference>
<dbReference type="EMBL" id="AP026801">
    <property type="protein sequence ID" value="BDR57289.1"/>
    <property type="molecule type" value="Genomic_DNA"/>
</dbReference>
<dbReference type="Proteomes" id="UP001321804">
    <property type="component" value="Chromosome"/>
</dbReference>
<proteinExistence type="predicted"/>
<protein>
    <submittedName>
        <fullName evidence="2">Transcriptional regulator</fullName>
    </submittedName>
</protein>
<evidence type="ECO:0000313" key="2">
    <source>
        <dbReference type="EMBL" id="BDR57289.1"/>
    </source>
</evidence>
<organism evidence="2 3">
    <name type="scientific">Xylocopilactobacillus apis</name>
    <dbReference type="NCBI Taxonomy" id="2932183"/>
    <lineage>
        <taxon>Bacteria</taxon>
        <taxon>Bacillati</taxon>
        <taxon>Bacillota</taxon>
        <taxon>Bacilli</taxon>
        <taxon>Lactobacillales</taxon>
        <taxon>Lactobacillaceae</taxon>
        <taxon>Xylocopilactobacillus</taxon>
    </lineage>
</organism>
<feature type="domain" description="Mga helix-turn-helix" evidence="1">
    <location>
        <begin position="85"/>
        <end position="165"/>
    </location>
</feature>
<evidence type="ECO:0000259" key="1">
    <source>
        <dbReference type="Pfam" id="PF05043"/>
    </source>
</evidence>
<sequence length="503" mass="59647">MLFEETILEKGEYQKFLMFRVLKSFEGSNYTIIDIANEMNTSYQQTYNILQELLEDIQNFPNTDLKDLNRKKFLNTKKIPISIDMYRLFLLKQSLVFQFINYVVQGSSPNVEKFCQDHYISRSTLLRKNAALKVLLEKYKIKISYNDLSFIGDEKSIRFFIYCFYWLSYRGLEWPFETIRYYDVAQQLQLEQSELNDPIVTIRTVLFWTITRIRIIHGYHVTDMDKFDQIFPDNLNLFNSKTPFTSSNFPKVPADQLIIEAKFFNFFRLQSLVFPIMDNEISQKIYDSIKESKGPVWQLTNDFIEDLQTHLINNEDSKMIAASLPLQANLMRIFFSYYIMQGDYLQFNDFYDDEQTLNYDNSVLYEIVSNFVEEKEHVSEFTPYLKAQKKIIKEMEYLLIPYLRYFKSNETVKVKLVLESSDLVTRDMMTFLNDLSFVEIATEGDNPANADVIITSIEDLGALYENDNLDDKIVIDWNLDATETEYFNLYQSLKKEFTKKIAK</sequence>
<name>A0AAU9DNI4_9LACO</name>
<accession>A0AAU9DNI4</accession>
<gene>
    <name evidence="2" type="ORF">KIMC2_18510</name>
</gene>
<keyword evidence="3" id="KW-1185">Reference proteome</keyword>
<evidence type="ECO:0000313" key="3">
    <source>
        <dbReference type="Proteomes" id="UP001321804"/>
    </source>
</evidence>